<dbReference type="EMBL" id="JH767330">
    <property type="protein sequence ID" value="EQC24996.1"/>
    <property type="molecule type" value="Genomic_DNA"/>
</dbReference>
<reference evidence="1 2" key="1">
    <citation type="submission" date="2012-04" db="EMBL/GenBank/DDBJ databases">
        <title>The Genome Sequence of Saprolegnia declina VS20.</title>
        <authorList>
            <consortium name="The Broad Institute Genome Sequencing Platform"/>
            <person name="Russ C."/>
            <person name="Nusbaum C."/>
            <person name="Tyler B."/>
            <person name="van West P."/>
            <person name="Dieguez-Uribeondo J."/>
            <person name="de Bruijn I."/>
            <person name="Tripathy S."/>
            <person name="Jiang R."/>
            <person name="Young S.K."/>
            <person name="Zeng Q."/>
            <person name="Gargeya S."/>
            <person name="Fitzgerald M."/>
            <person name="Haas B."/>
            <person name="Abouelleil A."/>
            <person name="Alvarado L."/>
            <person name="Arachchi H.M."/>
            <person name="Berlin A."/>
            <person name="Chapman S.B."/>
            <person name="Goldberg J."/>
            <person name="Griggs A."/>
            <person name="Gujja S."/>
            <person name="Hansen M."/>
            <person name="Howarth C."/>
            <person name="Imamovic A."/>
            <person name="Larimer J."/>
            <person name="McCowen C."/>
            <person name="Montmayeur A."/>
            <person name="Murphy C."/>
            <person name="Neiman D."/>
            <person name="Pearson M."/>
            <person name="Priest M."/>
            <person name="Roberts A."/>
            <person name="Saif S."/>
            <person name="Shea T."/>
            <person name="Sisk P."/>
            <person name="Sykes S."/>
            <person name="Wortman J."/>
            <person name="Nusbaum C."/>
            <person name="Birren B."/>
        </authorList>
    </citation>
    <scope>NUCLEOTIDE SEQUENCE [LARGE SCALE GENOMIC DNA]</scope>
    <source>
        <strain evidence="1 2">VS20</strain>
    </source>
</reference>
<evidence type="ECO:0000313" key="1">
    <source>
        <dbReference type="EMBL" id="EQC24996.1"/>
    </source>
</evidence>
<organism evidence="1 2">
    <name type="scientific">Saprolegnia diclina (strain VS20)</name>
    <dbReference type="NCBI Taxonomy" id="1156394"/>
    <lineage>
        <taxon>Eukaryota</taxon>
        <taxon>Sar</taxon>
        <taxon>Stramenopiles</taxon>
        <taxon>Oomycota</taxon>
        <taxon>Saprolegniomycetes</taxon>
        <taxon>Saprolegniales</taxon>
        <taxon>Saprolegniaceae</taxon>
        <taxon>Saprolegnia</taxon>
    </lineage>
</organism>
<keyword evidence="2" id="KW-1185">Reference proteome</keyword>
<evidence type="ECO:0000313" key="2">
    <source>
        <dbReference type="Proteomes" id="UP000030762"/>
    </source>
</evidence>
<protein>
    <recommendedName>
        <fullName evidence="3">F-box domain-containing protein</fullName>
    </recommendedName>
</protein>
<gene>
    <name evidence="1" type="ORF">SDRG_17116</name>
</gene>
<proteinExistence type="predicted"/>
<accession>T0PS09</accession>
<dbReference type="RefSeq" id="XP_008621573.1">
    <property type="nucleotide sequence ID" value="XM_008623351.1"/>
</dbReference>
<dbReference type="InParanoid" id="T0PS09"/>
<dbReference type="OrthoDB" id="10576174at2759"/>
<evidence type="ECO:0008006" key="3">
    <source>
        <dbReference type="Google" id="ProtNLM"/>
    </source>
</evidence>
<dbReference type="AlphaFoldDB" id="T0PS09"/>
<dbReference type="GeneID" id="19957843"/>
<dbReference type="VEuPathDB" id="FungiDB:SDRG_17116"/>
<dbReference type="Proteomes" id="UP000030762">
    <property type="component" value="Unassembled WGS sequence"/>
</dbReference>
<sequence>MQLTSAVDVMWPQLLLAAISPNLASLAHVAMPVFTAVAADNVLAARLAGLSLLDWLQLWSSQITLYSHVDDDADVSRLCNILRQCTKLQVVEMFDVSDAACILDAITTPAHRVSSLQVDGKGNVAELMANVARWLTTGHATHLDLTYYVSSDGEVNHPALATMLTMTTELEHLALSLDAPGLLAPLVPPITSLIETMAVRRIMFHDDVDLDRLVLCSPT</sequence>
<name>T0PS09_SAPDV</name>